<dbReference type="AlphaFoldDB" id="A0A7S3XVX1"/>
<keyword evidence="2" id="KW-0812">Transmembrane</keyword>
<dbReference type="SUPFAM" id="SSF103473">
    <property type="entry name" value="MFS general substrate transporter"/>
    <property type="match status" value="1"/>
</dbReference>
<sequence length="473" mass="50518">MLHKVACCYYYIYPCTCSFYYNHGNLLSICLVLKMYLPAMFVCGILVIGMEMNLEQFAGNCGVSLDKASLSLIYRSSGSVVGTLFAGKILSTAEPHTVLYACVFCAASLLEGCNYATSIYAIFLFFTLMGAIVGLLQCGALLLIRMLFSSTAGPWLQAASFAFQFGVVAFSILMKLIPFHYMYNYLTVATALIGLYILSTLKILVPRLQDQFLQTGNDKSTAGEEESGSAGQAQKAFATGDVLSSLAVFFLGGLIVENTTYLQPFLQDVNPGVNANNALILLTSASLLAQIFMVFLQRGASSAAVMGYFLGACLCGVACQLPPFVWGAASDAALWATVVGTGFFFGPCVGLVFDLWDRYTPVPTAWGSALLNLGLQGGCGFYSNGAFGIWTLINDPLVLLYANAVAMASAAMFGSSMLCISTAERRRTLVGGDDEWLGHGERSAASGEERSQLLHSGSGDEEAGSEGKRKGYS</sequence>
<feature type="transmembrane region" description="Helical" evidence="2">
    <location>
        <begin position="399"/>
        <end position="420"/>
    </location>
</feature>
<keyword evidence="2" id="KW-1133">Transmembrane helix</keyword>
<proteinExistence type="predicted"/>
<feature type="transmembrane region" description="Helical" evidence="2">
    <location>
        <begin position="276"/>
        <end position="296"/>
    </location>
</feature>
<feature type="transmembrane region" description="Helical" evidence="2">
    <location>
        <begin position="183"/>
        <end position="205"/>
    </location>
</feature>
<accession>A0A7S3XVX1</accession>
<reference evidence="3" key="1">
    <citation type="submission" date="2021-01" db="EMBL/GenBank/DDBJ databases">
        <authorList>
            <person name="Corre E."/>
            <person name="Pelletier E."/>
            <person name="Niang G."/>
            <person name="Scheremetjew M."/>
            <person name="Finn R."/>
            <person name="Kale V."/>
            <person name="Holt S."/>
            <person name="Cochrane G."/>
            <person name="Meng A."/>
            <person name="Brown T."/>
            <person name="Cohen L."/>
        </authorList>
    </citation>
    <scope>NUCLEOTIDE SEQUENCE</scope>
    <source>
        <strain evidence="3">CCMP3107</strain>
    </source>
</reference>
<feature type="transmembrane region" description="Helical" evidence="2">
    <location>
        <begin position="368"/>
        <end position="393"/>
    </location>
</feature>
<dbReference type="InterPro" id="IPR036259">
    <property type="entry name" value="MFS_trans_sf"/>
</dbReference>
<feature type="transmembrane region" description="Helical" evidence="2">
    <location>
        <begin position="156"/>
        <end position="177"/>
    </location>
</feature>
<evidence type="ECO:0008006" key="4">
    <source>
        <dbReference type="Google" id="ProtNLM"/>
    </source>
</evidence>
<feature type="compositionally biased region" description="Basic and acidic residues" evidence="1">
    <location>
        <begin position="436"/>
        <end position="452"/>
    </location>
</feature>
<feature type="transmembrane region" description="Helical" evidence="2">
    <location>
        <begin position="308"/>
        <end position="326"/>
    </location>
</feature>
<feature type="transmembrane region" description="Helical" evidence="2">
    <location>
        <begin position="332"/>
        <end position="356"/>
    </location>
</feature>
<feature type="transmembrane region" description="Helical" evidence="2">
    <location>
        <begin position="236"/>
        <end position="256"/>
    </location>
</feature>
<name>A0A7S3XVX1_HETAK</name>
<organism evidence="3">
    <name type="scientific">Heterosigma akashiwo</name>
    <name type="common">Chromophytic alga</name>
    <name type="synonym">Heterosigma carterae</name>
    <dbReference type="NCBI Taxonomy" id="2829"/>
    <lineage>
        <taxon>Eukaryota</taxon>
        <taxon>Sar</taxon>
        <taxon>Stramenopiles</taxon>
        <taxon>Ochrophyta</taxon>
        <taxon>Raphidophyceae</taxon>
        <taxon>Chattonellales</taxon>
        <taxon>Chattonellaceae</taxon>
        <taxon>Heterosigma</taxon>
    </lineage>
</organism>
<gene>
    <name evidence="3" type="ORF">HAKA00212_LOCUS12583</name>
</gene>
<evidence type="ECO:0000313" key="3">
    <source>
        <dbReference type="EMBL" id="CAE0633870.1"/>
    </source>
</evidence>
<feature type="transmembrane region" description="Helical" evidence="2">
    <location>
        <begin position="26"/>
        <end position="48"/>
    </location>
</feature>
<dbReference type="EMBL" id="HBIU01027267">
    <property type="protein sequence ID" value="CAE0633870.1"/>
    <property type="molecule type" value="Transcribed_RNA"/>
</dbReference>
<keyword evidence="2" id="KW-0472">Membrane</keyword>
<evidence type="ECO:0000256" key="2">
    <source>
        <dbReference type="SAM" id="Phobius"/>
    </source>
</evidence>
<feature type="transmembrane region" description="Helical" evidence="2">
    <location>
        <begin position="123"/>
        <end position="144"/>
    </location>
</feature>
<evidence type="ECO:0000256" key="1">
    <source>
        <dbReference type="SAM" id="MobiDB-lite"/>
    </source>
</evidence>
<feature type="region of interest" description="Disordered" evidence="1">
    <location>
        <begin position="434"/>
        <end position="473"/>
    </location>
</feature>
<protein>
    <recommendedName>
        <fullName evidence="4">Nodulin-like domain-containing protein</fullName>
    </recommendedName>
</protein>